<dbReference type="Proteomes" id="UP000050580">
    <property type="component" value="Unassembled WGS sequence"/>
</dbReference>
<dbReference type="OrthoDB" id="9806665at2"/>
<evidence type="ECO:0000313" key="3">
    <source>
        <dbReference type="Proteomes" id="UP000050580"/>
    </source>
</evidence>
<dbReference type="Pfam" id="PF02325">
    <property type="entry name" value="CCB3_YggT"/>
    <property type="match status" value="2"/>
</dbReference>
<name>A0A0U1PXU3_9BURK</name>
<accession>A0A0U1PXU3</accession>
<evidence type="ECO:0000313" key="2">
    <source>
        <dbReference type="EMBL" id="KKW67342.1"/>
    </source>
</evidence>
<protein>
    <recommendedName>
        <fullName evidence="4">YggT family protein</fullName>
    </recommendedName>
</protein>
<reference evidence="2 3" key="1">
    <citation type="submission" date="2015-05" db="EMBL/GenBank/DDBJ databases">
        <title>Draft genome sequence of Lampropedia sp. CT6, isolated from the microbial mat of a hot water spring, located at Manikaran, India.</title>
        <authorList>
            <person name="Tripathi C."/>
            <person name="Rani P."/>
            <person name="Mahato N.K."/>
            <person name="Lal R."/>
        </authorList>
    </citation>
    <scope>NUCLEOTIDE SEQUENCE [LARGE SCALE GENOMIC DNA]</scope>
    <source>
        <strain evidence="2 3">CT6</strain>
    </source>
</reference>
<dbReference type="GO" id="GO:0016020">
    <property type="term" value="C:membrane"/>
    <property type="evidence" value="ECO:0007669"/>
    <property type="project" value="InterPro"/>
</dbReference>
<dbReference type="InterPro" id="IPR003425">
    <property type="entry name" value="CCB3/YggT"/>
</dbReference>
<keyword evidence="1" id="KW-0472">Membrane</keyword>
<organism evidence="2 3">
    <name type="scientific">Lampropedia cohaerens</name>
    <dbReference type="NCBI Taxonomy" id="1610491"/>
    <lineage>
        <taxon>Bacteria</taxon>
        <taxon>Pseudomonadati</taxon>
        <taxon>Pseudomonadota</taxon>
        <taxon>Betaproteobacteria</taxon>
        <taxon>Burkholderiales</taxon>
        <taxon>Comamonadaceae</taxon>
        <taxon>Lampropedia</taxon>
    </lineage>
</organism>
<sequence length="186" mass="20789">MFYEIFAFLLTTLVGVLVSACLLRVYLQAQRFSFANPLGQMVISLTDWLVRPVRQRVRASGRWDWVTLMLAYLLLLAQFILLALAARATHLLAIAPLQALFGLLAAALWLALIVLLVGVALSWLMPGHWLHELCMRLCLPLLDPVRRMLPATGAIDFAPLIASLVLYVLLMILRRIEAQLLMSALG</sequence>
<keyword evidence="1" id="KW-1133">Transmembrane helix</keyword>
<proteinExistence type="predicted"/>
<feature type="transmembrane region" description="Helical" evidence="1">
    <location>
        <begin position="97"/>
        <end position="125"/>
    </location>
</feature>
<comment type="caution">
    <text evidence="2">The sequence shown here is derived from an EMBL/GenBank/DDBJ whole genome shotgun (WGS) entry which is preliminary data.</text>
</comment>
<evidence type="ECO:0000256" key="1">
    <source>
        <dbReference type="SAM" id="Phobius"/>
    </source>
</evidence>
<dbReference type="STRING" id="1610491.AAV94_10875"/>
<keyword evidence="3" id="KW-1185">Reference proteome</keyword>
<feature type="transmembrane region" description="Helical" evidence="1">
    <location>
        <begin position="6"/>
        <end position="27"/>
    </location>
</feature>
<gene>
    <name evidence="2" type="ORF">AAV94_10875</name>
</gene>
<feature type="transmembrane region" description="Helical" evidence="1">
    <location>
        <begin position="149"/>
        <end position="173"/>
    </location>
</feature>
<dbReference type="EMBL" id="LBNQ01000033">
    <property type="protein sequence ID" value="KKW67342.1"/>
    <property type="molecule type" value="Genomic_DNA"/>
</dbReference>
<evidence type="ECO:0008006" key="4">
    <source>
        <dbReference type="Google" id="ProtNLM"/>
    </source>
</evidence>
<dbReference type="AlphaFoldDB" id="A0A0U1PXU3"/>
<feature type="transmembrane region" description="Helical" evidence="1">
    <location>
        <begin position="65"/>
        <end position="85"/>
    </location>
</feature>
<dbReference type="RefSeq" id="WP_046742271.1">
    <property type="nucleotide sequence ID" value="NZ_LBNQ01000033.1"/>
</dbReference>
<keyword evidence="1" id="KW-0812">Transmembrane</keyword>